<dbReference type="OrthoDB" id="2796020at2759"/>
<evidence type="ECO:0000259" key="2">
    <source>
        <dbReference type="Pfam" id="PF07727"/>
    </source>
</evidence>
<evidence type="ECO:0000313" key="4">
    <source>
        <dbReference type="Proteomes" id="UP000765509"/>
    </source>
</evidence>
<organism evidence="3 4">
    <name type="scientific">Austropuccinia psidii MF-1</name>
    <dbReference type="NCBI Taxonomy" id="1389203"/>
    <lineage>
        <taxon>Eukaryota</taxon>
        <taxon>Fungi</taxon>
        <taxon>Dikarya</taxon>
        <taxon>Basidiomycota</taxon>
        <taxon>Pucciniomycotina</taxon>
        <taxon>Pucciniomycetes</taxon>
        <taxon>Pucciniales</taxon>
        <taxon>Sphaerophragmiaceae</taxon>
        <taxon>Austropuccinia</taxon>
    </lineage>
</organism>
<accession>A0A9Q3H5M3</accession>
<sequence>MHEEGIRRLICSFKQEESCEICTRNNNQNQNLDSDTSDLPSDSATEGDVFHDALEELPAWRIRVIGPRHPTLISSEIRTNDILPFSRRVHKTNLTKNTLVPRNYKTAIESEDKKEWMIEINKEQLNMENLGVWSIEDRKTNDHPITTTWVFKVKKDHNDKVIEHKARLCAQGFHQIEGLDYLSTFSPMGRISSLRLLISHAATHGFHFHQMDVKSAFLNAPLDEDLTLKIPDGINEDENTKVL</sequence>
<feature type="domain" description="Reverse transcriptase Ty1/copia-type" evidence="2">
    <location>
        <begin position="132"/>
        <end position="242"/>
    </location>
</feature>
<dbReference type="EMBL" id="AVOT02010771">
    <property type="protein sequence ID" value="MBW0490794.1"/>
    <property type="molecule type" value="Genomic_DNA"/>
</dbReference>
<gene>
    <name evidence="3" type="ORF">O181_030509</name>
</gene>
<reference evidence="3" key="1">
    <citation type="submission" date="2021-03" db="EMBL/GenBank/DDBJ databases">
        <title>Draft genome sequence of rust myrtle Austropuccinia psidii MF-1, a brazilian biotype.</title>
        <authorList>
            <person name="Quecine M.C."/>
            <person name="Pachon D.M.R."/>
            <person name="Bonatelli M.L."/>
            <person name="Correr F.H."/>
            <person name="Franceschini L.M."/>
            <person name="Leite T.F."/>
            <person name="Margarido G.R.A."/>
            <person name="Almeida C.A."/>
            <person name="Ferrarezi J.A."/>
            <person name="Labate C.A."/>
        </authorList>
    </citation>
    <scope>NUCLEOTIDE SEQUENCE</scope>
    <source>
        <strain evidence="3">MF-1</strain>
    </source>
</reference>
<keyword evidence="4" id="KW-1185">Reference proteome</keyword>
<dbReference type="InterPro" id="IPR013103">
    <property type="entry name" value="RVT_2"/>
</dbReference>
<dbReference type="Proteomes" id="UP000765509">
    <property type="component" value="Unassembled WGS sequence"/>
</dbReference>
<name>A0A9Q3H5M3_9BASI</name>
<comment type="caution">
    <text evidence="3">The sequence shown here is derived from an EMBL/GenBank/DDBJ whole genome shotgun (WGS) entry which is preliminary data.</text>
</comment>
<dbReference type="Pfam" id="PF07727">
    <property type="entry name" value="RVT_2"/>
    <property type="match status" value="1"/>
</dbReference>
<evidence type="ECO:0000313" key="3">
    <source>
        <dbReference type="EMBL" id="MBW0490794.1"/>
    </source>
</evidence>
<feature type="region of interest" description="Disordered" evidence="1">
    <location>
        <begin position="25"/>
        <end position="45"/>
    </location>
</feature>
<proteinExistence type="predicted"/>
<feature type="compositionally biased region" description="Low complexity" evidence="1">
    <location>
        <begin position="32"/>
        <end position="43"/>
    </location>
</feature>
<dbReference type="AlphaFoldDB" id="A0A9Q3H5M3"/>
<evidence type="ECO:0000256" key="1">
    <source>
        <dbReference type="SAM" id="MobiDB-lite"/>
    </source>
</evidence>
<protein>
    <recommendedName>
        <fullName evidence="2">Reverse transcriptase Ty1/copia-type domain-containing protein</fullName>
    </recommendedName>
</protein>